<organism evidence="2 3">
    <name type="scientific">Dentiscutata erythropus</name>
    <dbReference type="NCBI Taxonomy" id="1348616"/>
    <lineage>
        <taxon>Eukaryota</taxon>
        <taxon>Fungi</taxon>
        <taxon>Fungi incertae sedis</taxon>
        <taxon>Mucoromycota</taxon>
        <taxon>Glomeromycotina</taxon>
        <taxon>Glomeromycetes</taxon>
        <taxon>Diversisporales</taxon>
        <taxon>Gigasporaceae</taxon>
        <taxon>Dentiscutata</taxon>
    </lineage>
</organism>
<dbReference type="InterPro" id="IPR029063">
    <property type="entry name" value="SAM-dependent_MTases_sf"/>
</dbReference>
<name>A0A9N9F168_9GLOM</name>
<reference evidence="2" key="1">
    <citation type="submission" date="2021-06" db="EMBL/GenBank/DDBJ databases">
        <authorList>
            <person name="Kallberg Y."/>
            <person name="Tangrot J."/>
            <person name="Rosling A."/>
        </authorList>
    </citation>
    <scope>NUCLEOTIDE SEQUENCE</scope>
    <source>
        <strain evidence="2">MA453B</strain>
    </source>
</reference>
<keyword evidence="3" id="KW-1185">Reference proteome</keyword>
<evidence type="ECO:0000313" key="3">
    <source>
        <dbReference type="Proteomes" id="UP000789405"/>
    </source>
</evidence>
<dbReference type="CDD" id="cd02440">
    <property type="entry name" value="AdoMet_MTases"/>
    <property type="match status" value="1"/>
</dbReference>
<sequence>MSLAMTPNTIASSSMNNDVENHWETVYQKKAPDAVSWYRPHLETSLRFIERAIQGQDLSIIEVGGGQSTLVDDLLTRGYQNVSVLDISKTAINGTQGRLGKAASKVKWLIADITQVTFPENYYDVWHDRAVFHFLTTPEKRAAYVRQLTLATKLGGHVIISTFGLQGPEKCSGLEVVRYDVESLCKQVGEQFQLIESVTEIHQTPFGTTQQFLYCYFKEPPVIIEYAEKRIKVAFF</sequence>
<dbReference type="InterPro" id="IPR041698">
    <property type="entry name" value="Methyltransf_25"/>
</dbReference>
<dbReference type="AlphaFoldDB" id="A0A9N9F168"/>
<protein>
    <submittedName>
        <fullName evidence="2">5741_t:CDS:1</fullName>
    </submittedName>
</protein>
<dbReference type="PANTHER" id="PTHR12843">
    <property type="entry name" value="PROTEIN-LYSINE N-METHYLTRANSFERASE METTL10"/>
    <property type="match status" value="1"/>
</dbReference>
<feature type="domain" description="Methyltransferase" evidence="1">
    <location>
        <begin position="60"/>
        <end position="155"/>
    </location>
</feature>
<comment type="caution">
    <text evidence="2">The sequence shown here is derived from an EMBL/GenBank/DDBJ whole genome shotgun (WGS) entry which is preliminary data.</text>
</comment>
<accession>A0A9N9F168</accession>
<dbReference type="Proteomes" id="UP000789405">
    <property type="component" value="Unassembled WGS sequence"/>
</dbReference>
<gene>
    <name evidence="2" type="ORF">DERYTH_LOCUS2996</name>
</gene>
<dbReference type="OrthoDB" id="411785at2759"/>
<evidence type="ECO:0000313" key="2">
    <source>
        <dbReference type="EMBL" id="CAG8502970.1"/>
    </source>
</evidence>
<dbReference type="Pfam" id="PF13649">
    <property type="entry name" value="Methyltransf_25"/>
    <property type="match status" value="1"/>
</dbReference>
<dbReference type="PANTHER" id="PTHR12843:SF5">
    <property type="entry name" value="EEF1A LYSINE METHYLTRANSFERASE 2"/>
    <property type="match status" value="1"/>
</dbReference>
<proteinExistence type="predicted"/>
<dbReference type="Gene3D" id="3.40.50.150">
    <property type="entry name" value="Vaccinia Virus protein VP39"/>
    <property type="match status" value="1"/>
</dbReference>
<evidence type="ECO:0000259" key="1">
    <source>
        <dbReference type="Pfam" id="PF13649"/>
    </source>
</evidence>
<dbReference type="SUPFAM" id="SSF53335">
    <property type="entry name" value="S-adenosyl-L-methionine-dependent methyltransferases"/>
    <property type="match status" value="1"/>
</dbReference>
<dbReference type="EMBL" id="CAJVPY010001005">
    <property type="protein sequence ID" value="CAG8502970.1"/>
    <property type="molecule type" value="Genomic_DNA"/>
</dbReference>